<evidence type="ECO:0000313" key="14">
    <source>
        <dbReference type="Proteomes" id="UP000046067"/>
    </source>
</evidence>
<comment type="similarity">
    <text evidence="7">Belongs to the drug/metabolite transporter (DMT) superfamily. Small multidrug resistance (SMR) (TC 2.A.7.1) family. Gdx/SugE subfamily.</text>
</comment>
<evidence type="ECO:0000256" key="8">
    <source>
        <dbReference type="ARBA" id="ARBA00039168"/>
    </source>
</evidence>
<evidence type="ECO:0000256" key="5">
    <source>
        <dbReference type="ARBA" id="ARBA00022989"/>
    </source>
</evidence>
<dbReference type="GO" id="GO:1990961">
    <property type="term" value="P:xenobiotic detoxification by transmembrane export across the plasma membrane"/>
    <property type="evidence" value="ECO:0007669"/>
    <property type="project" value="UniProtKB-ARBA"/>
</dbReference>
<dbReference type="PANTHER" id="PTHR30561">
    <property type="entry name" value="SMR FAMILY PROTON-DEPENDENT DRUG EFFLUX TRANSPORTER SUGE"/>
    <property type="match status" value="1"/>
</dbReference>
<keyword evidence="6 10" id="KW-0472">Membrane</keyword>
<dbReference type="Proteomes" id="UP000323583">
    <property type="component" value="Unassembled WGS sequence"/>
</dbReference>
<dbReference type="AlphaFoldDB" id="A0A085PRR4"/>
<dbReference type="InterPro" id="IPR045324">
    <property type="entry name" value="Small_multidrug_res"/>
</dbReference>
<dbReference type="EMBL" id="CWQJ01000006">
    <property type="protein sequence ID" value="CSB88284.1"/>
    <property type="molecule type" value="Genomic_DNA"/>
</dbReference>
<dbReference type="EMBL" id="VUAA01000005">
    <property type="protein sequence ID" value="KAA1255625.1"/>
    <property type="molecule type" value="Genomic_DNA"/>
</dbReference>
<dbReference type="EMBL" id="VSGZ01000037">
    <property type="protein sequence ID" value="TXY91320.1"/>
    <property type="molecule type" value="Genomic_DNA"/>
</dbReference>
<dbReference type="PANTHER" id="PTHR30561:SF0">
    <property type="entry name" value="GUANIDINIUM EXPORTER"/>
    <property type="match status" value="1"/>
</dbReference>
<feature type="transmembrane region" description="Helical" evidence="10">
    <location>
        <begin position="57"/>
        <end position="78"/>
    </location>
</feature>
<keyword evidence="2" id="KW-0813">Transport</keyword>
<dbReference type="RefSeq" id="WP_000312389.1">
    <property type="nucleotide sequence ID" value="NZ_BLST01000004.1"/>
</dbReference>
<dbReference type="KEGG" id="vcx:VAA049_1412"/>
<evidence type="ECO:0000313" key="12">
    <source>
        <dbReference type="EMBL" id="KAA1255625.1"/>
    </source>
</evidence>
<evidence type="ECO:0000256" key="1">
    <source>
        <dbReference type="ARBA" id="ARBA00004651"/>
    </source>
</evidence>
<sequence length="104" mass="10725">MAWLILFLAGICEIAWAIGLKYSEGFSKPLASVATLSALVISFVLLGIALRTLPLGVAYGIWVGIGAVGTALAAAFLFGETLTLIKLISLFLIVAGIAGLKMSA</sequence>
<evidence type="ECO:0000256" key="2">
    <source>
        <dbReference type="ARBA" id="ARBA00022448"/>
    </source>
</evidence>
<evidence type="ECO:0000313" key="13">
    <source>
        <dbReference type="EMBL" id="TXY91320.1"/>
    </source>
</evidence>
<evidence type="ECO:0000313" key="15">
    <source>
        <dbReference type="Proteomes" id="UP000323225"/>
    </source>
</evidence>
<evidence type="ECO:0000256" key="4">
    <source>
        <dbReference type="ARBA" id="ARBA00022692"/>
    </source>
</evidence>
<dbReference type="GO" id="GO:0005886">
    <property type="term" value="C:plasma membrane"/>
    <property type="evidence" value="ECO:0007669"/>
    <property type="project" value="UniProtKB-SubCell"/>
</dbReference>
<protein>
    <recommendedName>
        <fullName evidence="8">Guanidinium exporter</fullName>
    </recommendedName>
</protein>
<dbReference type="InterPro" id="IPR037185">
    <property type="entry name" value="EmrE-like"/>
</dbReference>
<evidence type="ECO:0000256" key="9">
    <source>
        <dbReference type="RuleBase" id="RU003942"/>
    </source>
</evidence>
<keyword evidence="4 9" id="KW-0812">Transmembrane</keyword>
<dbReference type="Proteomes" id="UP000046067">
    <property type="component" value="Unassembled WGS sequence"/>
</dbReference>
<dbReference type="Gene3D" id="1.10.3730.20">
    <property type="match status" value="1"/>
</dbReference>
<proteinExistence type="inferred from homology"/>
<dbReference type="Proteomes" id="UP000323225">
    <property type="component" value="Unassembled WGS sequence"/>
</dbReference>
<reference evidence="13 16" key="2">
    <citation type="submission" date="2019-06" db="EMBL/GenBank/DDBJ databases">
        <title>Vibrio cholerae phylogeny based on whole-genome sequencing reveals genetic diversity and population strucutre.</title>
        <authorList>
            <person name="Zhiqiu Y."/>
            <person name="Bin L."/>
            <person name="Lingyan J."/>
        </authorList>
    </citation>
    <scope>NUCLEOTIDE SEQUENCE [LARGE SCALE GENOMIC DNA]</scope>
    <source>
        <strain evidence="13 16">N2768</strain>
    </source>
</reference>
<accession>A0A085PRR4</accession>
<evidence type="ECO:0000313" key="11">
    <source>
        <dbReference type="EMBL" id="CSB88284.1"/>
    </source>
</evidence>
<evidence type="ECO:0000313" key="16">
    <source>
        <dbReference type="Proteomes" id="UP000323583"/>
    </source>
</evidence>
<dbReference type="Pfam" id="PF00893">
    <property type="entry name" value="Multi_Drug_Res"/>
    <property type="match status" value="1"/>
</dbReference>
<keyword evidence="3" id="KW-1003">Cell membrane</keyword>
<name>A0A085PRR4_VIBCL</name>
<evidence type="ECO:0000256" key="7">
    <source>
        <dbReference type="ARBA" id="ARBA00038151"/>
    </source>
</evidence>
<feature type="transmembrane region" description="Helical" evidence="10">
    <location>
        <begin position="33"/>
        <end position="50"/>
    </location>
</feature>
<reference evidence="12 15" key="3">
    <citation type="submission" date="2019-09" db="EMBL/GenBank/DDBJ databases">
        <authorList>
            <person name="Kritzky A."/>
            <person name="Schelkanova E.Y."/>
            <person name="Alkhova Z.V."/>
            <person name="Smirnova N.I."/>
        </authorList>
    </citation>
    <scope>NUCLEOTIDE SEQUENCE [LARGE SCALE GENOMIC DNA]</scope>
    <source>
        <strain evidence="12 15">M1526</strain>
    </source>
</reference>
<dbReference type="FunFam" id="1.10.3730.20:FF:000001">
    <property type="entry name" value="Quaternary ammonium compound resistance transporter SugE"/>
    <property type="match status" value="1"/>
</dbReference>
<dbReference type="InterPro" id="IPR000390">
    <property type="entry name" value="Small_drug/metabolite_transptr"/>
</dbReference>
<evidence type="ECO:0000256" key="3">
    <source>
        <dbReference type="ARBA" id="ARBA00022475"/>
    </source>
</evidence>
<gene>
    <name evidence="11" type="primary">sugE</name>
    <name evidence="11" type="ORF">ERS013201_01202</name>
    <name evidence="12" type="ORF">F0M16_06760</name>
    <name evidence="13" type="ORF">FXE67_15305</name>
</gene>
<reference evidence="11 14" key="1">
    <citation type="submission" date="2015-07" db="EMBL/GenBank/DDBJ databases">
        <authorList>
            <consortium name="Pathogen Informatics"/>
        </authorList>
    </citation>
    <scope>NUCLEOTIDE SEQUENCE [LARGE SCALE GENOMIC DNA]</scope>
    <source>
        <strain evidence="11 14">A325</strain>
    </source>
</reference>
<feature type="transmembrane region" description="Helical" evidence="10">
    <location>
        <begin position="84"/>
        <end position="100"/>
    </location>
</feature>
<dbReference type="SUPFAM" id="SSF103481">
    <property type="entry name" value="Multidrug resistance efflux transporter EmrE"/>
    <property type="match status" value="1"/>
</dbReference>
<keyword evidence="5 10" id="KW-1133">Transmembrane helix</keyword>
<evidence type="ECO:0000256" key="10">
    <source>
        <dbReference type="SAM" id="Phobius"/>
    </source>
</evidence>
<evidence type="ECO:0000256" key="6">
    <source>
        <dbReference type="ARBA" id="ARBA00023136"/>
    </source>
</evidence>
<organism evidence="13 16">
    <name type="scientific">Vibrio cholerae</name>
    <dbReference type="NCBI Taxonomy" id="666"/>
    <lineage>
        <taxon>Bacteria</taxon>
        <taxon>Pseudomonadati</taxon>
        <taxon>Pseudomonadota</taxon>
        <taxon>Gammaproteobacteria</taxon>
        <taxon>Vibrionales</taxon>
        <taxon>Vibrionaceae</taxon>
        <taxon>Vibrio</taxon>
    </lineage>
</organism>
<comment type="subcellular location">
    <subcellularLocation>
        <location evidence="1 9">Cell membrane</location>
        <topology evidence="1 9">Multi-pass membrane protein</topology>
    </subcellularLocation>
</comment>
<dbReference type="GO" id="GO:0022857">
    <property type="term" value="F:transmembrane transporter activity"/>
    <property type="evidence" value="ECO:0007669"/>
    <property type="project" value="InterPro"/>
</dbReference>